<evidence type="ECO:0000313" key="4">
    <source>
        <dbReference type="Proteomes" id="UP000521872"/>
    </source>
</evidence>
<dbReference type="InterPro" id="IPR001810">
    <property type="entry name" value="F-box_dom"/>
</dbReference>
<dbReference type="CDD" id="cd09917">
    <property type="entry name" value="F-box_SF"/>
    <property type="match status" value="1"/>
</dbReference>
<name>A0A8H4QQ57_9AGAR</name>
<gene>
    <name evidence="3" type="ORF">D9613_003340</name>
</gene>
<dbReference type="Proteomes" id="UP000521872">
    <property type="component" value="Unassembled WGS sequence"/>
</dbReference>
<comment type="caution">
    <text evidence="3">The sequence shown here is derived from an EMBL/GenBank/DDBJ whole genome shotgun (WGS) entry which is preliminary data.</text>
</comment>
<dbReference type="PROSITE" id="PS50181">
    <property type="entry name" value="FBOX"/>
    <property type="match status" value="1"/>
</dbReference>
<protein>
    <recommendedName>
        <fullName evidence="2">F-box domain-containing protein</fullName>
    </recommendedName>
</protein>
<evidence type="ECO:0000256" key="1">
    <source>
        <dbReference type="SAM" id="MobiDB-lite"/>
    </source>
</evidence>
<accession>A0A8H4QQ57</accession>
<keyword evidence="4" id="KW-1185">Reference proteome</keyword>
<dbReference type="InterPro" id="IPR036047">
    <property type="entry name" value="F-box-like_dom_sf"/>
</dbReference>
<dbReference type="AlphaFoldDB" id="A0A8H4QQ57"/>
<evidence type="ECO:0000313" key="3">
    <source>
        <dbReference type="EMBL" id="KAF4614913.1"/>
    </source>
</evidence>
<feature type="domain" description="F-box" evidence="2">
    <location>
        <begin position="84"/>
        <end position="135"/>
    </location>
</feature>
<evidence type="ECO:0000259" key="2">
    <source>
        <dbReference type="PROSITE" id="PS50181"/>
    </source>
</evidence>
<reference evidence="3 4" key="1">
    <citation type="submission" date="2019-12" db="EMBL/GenBank/DDBJ databases">
        <authorList>
            <person name="Floudas D."/>
            <person name="Bentzer J."/>
            <person name="Ahren D."/>
            <person name="Johansson T."/>
            <person name="Persson P."/>
            <person name="Tunlid A."/>
        </authorList>
    </citation>
    <scope>NUCLEOTIDE SEQUENCE [LARGE SCALE GENOMIC DNA]</scope>
    <source>
        <strain evidence="3 4">CBS 102.39</strain>
    </source>
</reference>
<sequence length="687" mass="78243">MRRSARVTAKSAQAAEVGQEEEGGGGIQGSSLYREDSDNEDEQENQHQPTPSSSKQRGKKRKSASSQTKNQPPIKRPRGTRGLLNKILEMPLDVLVEIFGRLDPLDLLHLTWTTKDFRALLLTKNSNSHAIWKESFLNIPGIPECPEDLSEPKYAHLAFVNVCHKCNRKKSSVTIYWQARCRLCKTCAPGEFNIRGMDLPHLYYGLPPSYVNKSGRRYSLTYHDATVESWLKQFGKYPRRDDLVAMQRIKTHAQSCERWMATYKQQAMQEQASAIDARRVIVVEHLKKLGWEDEISKLTADDSRPEQLDAVTKACQKDLTARILSNLEPVLVQHMKMIKAKRLYAERLECLQKRLPVFYEVYQTYVDSLPTNSVYPGIADVFLHHDIKELVDLPADVDITSTNFDVLLPSPPNIFQDVLNRLEEEVLTLIPASYNPEGAINGEVLQLAAVTFTCKKLCTWTTHLRYPQVLVHRCARKGPSTISDQKPHELADDVVRDLQILEKVLPTSPVRWNTSCALEFDEEGFKILSDAMKMCGRDPSTTTHAELDMCMPVFECNTCHDEYSGRLVMPLDYLPVHKMRVHKDGEMTFCPLEERDAVVANARLHEDLQRQRASKTYRQMVCMHCKTTGNSVDLAKHAKHEHGISTVTEKDLAHQIDYTGILGEGITSYRMWPPREMHSSESSVTKK</sequence>
<organism evidence="3 4">
    <name type="scientific">Agrocybe pediades</name>
    <dbReference type="NCBI Taxonomy" id="84607"/>
    <lineage>
        <taxon>Eukaryota</taxon>
        <taxon>Fungi</taxon>
        <taxon>Dikarya</taxon>
        <taxon>Basidiomycota</taxon>
        <taxon>Agaricomycotina</taxon>
        <taxon>Agaricomycetes</taxon>
        <taxon>Agaricomycetidae</taxon>
        <taxon>Agaricales</taxon>
        <taxon>Agaricineae</taxon>
        <taxon>Strophariaceae</taxon>
        <taxon>Agrocybe</taxon>
    </lineage>
</organism>
<dbReference type="EMBL" id="JAACJL010000044">
    <property type="protein sequence ID" value="KAF4614913.1"/>
    <property type="molecule type" value="Genomic_DNA"/>
</dbReference>
<feature type="region of interest" description="Disordered" evidence="1">
    <location>
        <begin position="1"/>
        <end position="82"/>
    </location>
</feature>
<proteinExistence type="predicted"/>
<dbReference type="SUPFAM" id="SSF81383">
    <property type="entry name" value="F-box domain"/>
    <property type="match status" value="1"/>
</dbReference>